<keyword evidence="4 7" id="KW-1133">Transmembrane helix</keyword>
<sequence>MDTAFPREDPRAPPPSKADAPHSVLTLGAPHPPPRDHLIWSLFSALYLNLCCLGFLALVYSVKARDQKVAGDLEAAHRLGAKAKCFNLLAALWTLVPPLLLLALVVTGALHLAQLAKGSPAVFSTAFDDSDYD</sequence>
<dbReference type="PANTHER" id="PTHR13999:SF10">
    <property type="entry name" value="INTERFERON-INDUCED TRANSMEMBRANE PROTEIN 5"/>
    <property type="match status" value="1"/>
</dbReference>
<dbReference type="OrthoDB" id="9882660at2759"/>
<accession>A0A1S3AKD6</accession>
<comment type="similarity">
    <text evidence="2">Belongs to the CD225/Dispanin family.</text>
</comment>
<evidence type="ECO:0000256" key="1">
    <source>
        <dbReference type="ARBA" id="ARBA00004370"/>
    </source>
</evidence>
<reference evidence="9" key="1">
    <citation type="submission" date="2025-04" db="UniProtKB">
        <authorList>
            <consortium name="RefSeq"/>
        </authorList>
    </citation>
    <scope>IDENTIFICATION</scope>
</reference>
<comment type="subcellular location">
    <subcellularLocation>
        <location evidence="1">Membrane</location>
    </subcellularLocation>
</comment>
<dbReference type="Pfam" id="PF04505">
    <property type="entry name" value="CD225"/>
    <property type="match status" value="1"/>
</dbReference>
<dbReference type="GO" id="GO:0030282">
    <property type="term" value="P:bone mineralization"/>
    <property type="evidence" value="ECO:0007669"/>
    <property type="project" value="TreeGrafter"/>
</dbReference>
<organism evidence="8 9">
    <name type="scientific">Erinaceus europaeus</name>
    <name type="common">Western European hedgehog</name>
    <dbReference type="NCBI Taxonomy" id="9365"/>
    <lineage>
        <taxon>Eukaryota</taxon>
        <taxon>Metazoa</taxon>
        <taxon>Chordata</taxon>
        <taxon>Craniata</taxon>
        <taxon>Vertebrata</taxon>
        <taxon>Euteleostomi</taxon>
        <taxon>Mammalia</taxon>
        <taxon>Eutheria</taxon>
        <taxon>Laurasiatheria</taxon>
        <taxon>Eulipotyphla</taxon>
        <taxon>Erinaceidae</taxon>
        <taxon>Erinaceinae</taxon>
        <taxon>Erinaceus</taxon>
    </lineage>
</organism>
<dbReference type="InterPro" id="IPR051517">
    <property type="entry name" value="IFITM_antiviral_protein"/>
</dbReference>
<proteinExistence type="inferred from homology"/>
<evidence type="ECO:0000256" key="7">
    <source>
        <dbReference type="SAM" id="Phobius"/>
    </source>
</evidence>
<gene>
    <name evidence="9 10 11" type="primary">IFITM5</name>
</gene>
<protein>
    <submittedName>
        <fullName evidence="9 10">Interferon-induced transmembrane protein 5</fullName>
    </submittedName>
</protein>
<evidence type="ECO:0000256" key="2">
    <source>
        <dbReference type="ARBA" id="ARBA00006843"/>
    </source>
</evidence>
<dbReference type="Proteomes" id="UP001652624">
    <property type="component" value="Chromosome 17"/>
</dbReference>
<feature type="transmembrane region" description="Helical" evidence="7">
    <location>
        <begin position="88"/>
        <end position="113"/>
    </location>
</feature>
<dbReference type="RefSeq" id="XP_060031826.1">
    <property type="nucleotide sequence ID" value="XM_060175843.1"/>
</dbReference>
<dbReference type="PANTHER" id="PTHR13999">
    <property type="entry name" value="INTERFERON INDUCIBLE TRANSMEMBRANE PROTEIN"/>
    <property type="match status" value="1"/>
</dbReference>
<feature type="region of interest" description="Disordered" evidence="6">
    <location>
        <begin position="1"/>
        <end position="27"/>
    </location>
</feature>
<evidence type="ECO:0000313" key="8">
    <source>
        <dbReference type="Proteomes" id="UP001652624"/>
    </source>
</evidence>
<evidence type="ECO:0000256" key="3">
    <source>
        <dbReference type="ARBA" id="ARBA00022692"/>
    </source>
</evidence>
<dbReference type="AlphaFoldDB" id="A0A1S3AKD6"/>
<feature type="transmembrane region" description="Helical" evidence="7">
    <location>
        <begin position="38"/>
        <end position="60"/>
    </location>
</feature>
<evidence type="ECO:0000256" key="6">
    <source>
        <dbReference type="SAM" id="MobiDB-lite"/>
    </source>
</evidence>
<dbReference type="FunCoup" id="A0A1S3AKD6">
    <property type="interactions" value="27"/>
</dbReference>
<dbReference type="InParanoid" id="A0A1S3AKD6"/>
<evidence type="ECO:0000313" key="9">
    <source>
        <dbReference type="RefSeq" id="XP_007536600.1"/>
    </source>
</evidence>
<dbReference type="RefSeq" id="XP_060031827.1">
    <property type="nucleotide sequence ID" value="XM_060175844.1"/>
</dbReference>
<dbReference type="CTD" id="387733"/>
<evidence type="ECO:0000313" key="10">
    <source>
        <dbReference type="RefSeq" id="XP_060031826.1"/>
    </source>
</evidence>
<dbReference type="RefSeq" id="XP_007536600.1">
    <property type="nucleotide sequence ID" value="XM_007536538.2"/>
</dbReference>
<keyword evidence="5 7" id="KW-0472">Membrane</keyword>
<keyword evidence="3 7" id="KW-0812">Transmembrane</keyword>
<dbReference type="eggNOG" id="ENOG502RXZM">
    <property type="taxonomic scope" value="Eukaryota"/>
</dbReference>
<dbReference type="InterPro" id="IPR007593">
    <property type="entry name" value="CD225/Dispanin_fam"/>
</dbReference>
<evidence type="ECO:0000313" key="11">
    <source>
        <dbReference type="RefSeq" id="XP_060031827.1"/>
    </source>
</evidence>
<evidence type="ECO:0000256" key="4">
    <source>
        <dbReference type="ARBA" id="ARBA00022989"/>
    </source>
</evidence>
<evidence type="ECO:0000256" key="5">
    <source>
        <dbReference type="ARBA" id="ARBA00023136"/>
    </source>
</evidence>
<dbReference type="GO" id="GO:0005886">
    <property type="term" value="C:plasma membrane"/>
    <property type="evidence" value="ECO:0007669"/>
    <property type="project" value="TreeGrafter"/>
</dbReference>
<keyword evidence="8" id="KW-1185">Reference proteome</keyword>
<feature type="compositionally biased region" description="Basic and acidic residues" evidence="6">
    <location>
        <begin position="1"/>
        <end position="11"/>
    </location>
</feature>
<dbReference type="GO" id="GO:0060349">
    <property type="term" value="P:bone morphogenesis"/>
    <property type="evidence" value="ECO:0007669"/>
    <property type="project" value="TreeGrafter"/>
</dbReference>
<name>A0A1S3AKD6_ERIEU</name>
<dbReference type="GeneID" id="103125718"/>